<protein>
    <submittedName>
        <fullName evidence="1">Uncharacterized protein</fullName>
    </submittedName>
</protein>
<comment type="caution">
    <text evidence="1">The sequence shown here is derived from an EMBL/GenBank/DDBJ whole genome shotgun (WGS) entry which is preliminary data.</text>
</comment>
<organism evidence="1 2">
    <name type="scientific">Corchorus olitorius</name>
    <dbReference type="NCBI Taxonomy" id="93759"/>
    <lineage>
        <taxon>Eukaryota</taxon>
        <taxon>Viridiplantae</taxon>
        <taxon>Streptophyta</taxon>
        <taxon>Embryophyta</taxon>
        <taxon>Tracheophyta</taxon>
        <taxon>Spermatophyta</taxon>
        <taxon>Magnoliopsida</taxon>
        <taxon>eudicotyledons</taxon>
        <taxon>Gunneridae</taxon>
        <taxon>Pentapetalae</taxon>
        <taxon>rosids</taxon>
        <taxon>malvids</taxon>
        <taxon>Malvales</taxon>
        <taxon>Malvaceae</taxon>
        <taxon>Grewioideae</taxon>
        <taxon>Apeibeae</taxon>
        <taxon>Corchorus</taxon>
    </lineage>
</organism>
<name>A0A1R3G0S2_9ROSI</name>
<dbReference type="OrthoDB" id="1004709at2759"/>
<evidence type="ECO:0000313" key="2">
    <source>
        <dbReference type="Proteomes" id="UP000187203"/>
    </source>
</evidence>
<keyword evidence="2" id="KW-1185">Reference proteome</keyword>
<gene>
    <name evidence="1" type="ORF">COLO4_37564</name>
</gene>
<accession>A0A1R3G0S2</accession>
<dbReference type="Proteomes" id="UP000187203">
    <property type="component" value="Unassembled WGS sequence"/>
</dbReference>
<dbReference type="AlphaFoldDB" id="A0A1R3G0S2"/>
<reference evidence="2" key="1">
    <citation type="submission" date="2013-09" db="EMBL/GenBank/DDBJ databases">
        <title>Corchorus olitorius genome sequencing.</title>
        <authorList>
            <person name="Alam M."/>
            <person name="Haque M.S."/>
            <person name="Islam M.S."/>
            <person name="Emdad E.M."/>
            <person name="Islam M.M."/>
            <person name="Ahmed B."/>
            <person name="Halim A."/>
            <person name="Hossen Q.M.M."/>
            <person name="Hossain M.Z."/>
            <person name="Ahmed R."/>
            <person name="Khan M.M."/>
            <person name="Islam R."/>
            <person name="Rashid M.M."/>
            <person name="Khan S.A."/>
            <person name="Rahman M.S."/>
            <person name="Alam M."/>
            <person name="Yahiya A.S."/>
            <person name="Khan M.S."/>
            <person name="Azam M.S."/>
            <person name="Haque T."/>
            <person name="Lashkar M.Z.H."/>
            <person name="Akhand A.I."/>
            <person name="Morshed G."/>
            <person name="Roy S."/>
            <person name="Uddin K.S."/>
            <person name="Rabeya T."/>
            <person name="Hossain A.S."/>
            <person name="Chowdhury A."/>
            <person name="Snigdha A.R."/>
            <person name="Mortoza M.S."/>
            <person name="Matin S.A."/>
            <person name="Hoque S.M.E."/>
            <person name="Islam M.K."/>
            <person name="Roy D.K."/>
            <person name="Haider R."/>
            <person name="Moosa M.M."/>
            <person name="Elias S.M."/>
            <person name="Hasan A.M."/>
            <person name="Jahan S."/>
            <person name="Shafiuddin M."/>
            <person name="Mahmood N."/>
            <person name="Shommy N.S."/>
        </authorList>
    </citation>
    <scope>NUCLEOTIDE SEQUENCE [LARGE SCALE GENOMIC DNA]</scope>
    <source>
        <strain evidence="2">cv. O-4</strain>
    </source>
</reference>
<proteinExistence type="predicted"/>
<evidence type="ECO:0000313" key="1">
    <source>
        <dbReference type="EMBL" id="OMO51682.1"/>
    </source>
</evidence>
<sequence>MEMEKQQIKFTKEGDKERTRYLVKVRMASSATNFP</sequence>
<dbReference type="EMBL" id="AWUE01024079">
    <property type="protein sequence ID" value="OMO51682.1"/>
    <property type="molecule type" value="Genomic_DNA"/>
</dbReference>